<dbReference type="SFLD" id="SFLDG01129">
    <property type="entry name" value="C1.5:_HAD__Beta-PGM__Phosphata"/>
    <property type="match status" value="1"/>
</dbReference>
<dbReference type="STRING" id="91928.A0A0D1YQ43"/>
<dbReference type="HOGENOM" id="CLU_045011_3_0_1"/>
<dbReference type="OrthoDB" id="2363873at2759"/>
<dbReference type="InterPro" id="IPR006328">
    <property type="entry name" value="2-HAD"/>
</dbReference>
<keyword evidence="2" id="KW-0378">Hydrolase</keyword>
<dbReference type="PRINTS" id="PR00413">
    <property type="entry name" value="HADHALOGNASE"/>
</dbReference>
<dbReference type="Pfam" id="PF00702">
    <property type="entry name" value="Hydrolase"/>
    <property type="match status" value="1"/>
</dbReference>
<dbReference type="AlphaFoldDB" id="A0A0D1YQ43"/>
<dbReference type="GO" id="GO:0019120">
    <property type="term" value="F:hydrolase activity, acting on acid halide bonds, in C-halide compounds"/>
    <property type="evidence" value="ECO:0007669"/>
    <property type="project" value="InterPro"/>
</dbReference>
<evidence type="ECO:0000313" key="4">
    <source>
        <dbReference type="Proteomes" id="UP000053328"/>
    </source>
</evidence>
<dbReference type="SUPFAM" id="SSF56784">
    <property type="entry name" value="HAD-like"/>
    <property type="match status" value="1"/>
</dbReference>
<proteinExistence type="inferred from homology"/>
<dbReference type="NCBIfam" id="TIGR01493">
    <property type="entry name" value="HAD-SF-IA-v2"/>
    <property type="match status" value="1"/>
</dbReference>
<dbReference type="InterPro" id="IPR006439">
    <property type="entry name" value="HAD-SF_hydro_IA"/>
</dbReference>
<dbReference type="VEuPathDB" id="FungiDB:PV08_04548"/>
<dbReference type="GO" id="GO:0016791">
    <property type="term" value="F:phosphatase activity"/>
    <property type="evidence" value="ECO:0007669"/>
    <property type="project" value="UniProtKB-ARBA"/>
</dbReference>
<protein>
    <submittedName>
        <fullName evidence="3">Haloacid dehalogenase, type II</fullName>
    </submittedName>
</protein>
<dbReference type="EMBL" id="KN847494">
    <property type="protein sequence ID" value="KIW17356.1"/>
    <property type="molecule type" value="Genomic_DNA"/>
</dbReference>
<evidence type="ECO:0000313" key="3">
    <source>
        <dbReference type="EMBL" id="KIW17356.1"/>
    </source>
</evidence>
<dbReference type="PANTHER" id="PTHR43316:SF3">
    <property type="entry name" value="HALOACID DEHALOGENASE, TYPE II (AFU_ORTHOLOGUE AFUA_2G07750)-RELATED"/>
    <property type="match status" value="1"/>
</dbReference>
<evidence type="ECO:0000256" key="2">
    <source>
        <dbReference type="ARBA" id="ARBA00022801"/>
    </source>
</evidence>
<dbReference type="InterPro" id="IPR036412">
    <property type="entry name" value="HAD-like_sf"/>
</dbReference>
<dbReference type="InterPro" id="IPR051540">
    <property type="entry name" value="S-2-haloacid_dehalogenase"/>
</dbReference>
<sequence length="242" mass="27683">MPDTKIKAVFFDFMGTCLDWHSGTIQVFPSSISQSERSKLALEWRHDYFDANAARLAAEQPPEDIDITLRTTLNALLEKHSEYKIRFDEQTKDRCITAWHSMPAWPDVAPAIDKLKAAGYEIFVFANGTPRLQLDLCKTSGLKFDMLFSSELLGVYKPSPESYRKTLDLVKVKPQAAVMVAAHAYDTRGAKEAGMKTVYIHRWTDDINEDMEVVRRENDFFLEDMTDLPAVISQMSILRHEQ</sequence>
<dbReference type="Gene3D" id="1.10.150.240">
    <property type="entry name" value="Putative phosphatase, domain 2"/>
    <property type="match status" value="1"/>
</dbReference>
<dbReference type="RefSeq" id="XP_016237572.1">
    <property type="nucleotide sequence ID" value="XM_016378895.1"/>
</dbReference>
<gene>
    <name evidence="3" type="ORF">PV08_04548</name>
</gene>
<dbReference type="InterPro" id="IPR023214">
    <property type="entry name" value="HAD_sf"/>
</dbReference>
<dbReference type="InterPro" id="IPR023198">
    <property type="entry name" value="PGP-like_dom2"/>
</dbReference>
<reference evidence="3 4" key="1">
    <citation type="submission" date="2015-01" db="EMBL/GenBank/DDBJ databases">
        <title>The Genome Sequence of Exophiala spinifera CBS89968.</title>
        <authorList>
            <consortium name="The Broad Institute Genomics Platform"/>
            <person name="Cuomo C."/>
            <person name="de Hoog S."/>
            <person name="Gorbushina A."/>
            <person name="Stielow B."/>
            <person name="Teixiera M."/>
            <person name="Abouelleil A."/>
            <person name="Chapman S.B."/>
            <person name="Priest M."/>
            <person name="Young S.K."/>
            <person name="Wortman J."/>
            <person name="Nusbaum C."/>
            <person name="Birren B."/>
        </authorList>
    </citation>
    <scope>NUCLEOTIDE SEQUENCE [LARGE SCALE GENOMIC DNA]</scope>
    <source>
        <strain evidence="3 4">CBS 89968</strain>
    </source>
</reference>
<evidence type="ECO:0000256" key="1">
    <source>
        <dbReference type="ARBA" id="ARBA00008106"/>
    </source>
</evidence>
<comment type="similarity">
    <text evidence="1">Belongs to the HAD-like hydrolase superfamily. S-2-haloalkanoic acid dehalogenase family.</text>
</comment>
<dbReference type="Gene3D" id="3.40.50.1000">
    <property type="entry name" value="HAD superfamily/HAD-like"/>
    <property type="match status" value="1"/>
</dbReference>
<dbReference type="NCBIfam" id="TIGR01428">
    <property type="entry name" value="HAD_type_II"/>
    <property type="match status" value="1"/>
</dbReference>
<keyword evidence="4" id="KW-1185">Reference proteome</keyword>
<dbReference type="SFLD" id="SFLDS00003">
    <property type="entry name" value="Haloacid_Dehalogenase"/>
    <property type="match status" value="1"/>
</dbReference>
<accession>A0A0D1YQ43</accession>
<dbReference type="PANTHER" id="PTHR43316">
    <property type="entry name" value="HYDROLASE, HALOACID DELAHOGENASE-RELATED"/>
    <property type="match status" value="1"/>
</dbReference>
<name>A0A0D1YQ43_9EURO</name>
<dbReference type="GeneID" id="27331631"/>
<dbReference type="Proteomes" id="UP000053328">
    <property type="component" value="Unassembled WGS sequence"/>
</dbReference>
<organism evidence="3 4">
    <name type="scientific">Exophiala spinifera</name>
    <dbReference type="NCBI Taxonomy" id="91928"/>
    <lineage>
        <taxon>Eukaryota</taxon>
        <taxon>Fungi</taxon>
        <taxon>Dikarya</taxon>
        <taxon>Ascomycota</taxon>
        <taxon>Pezizomycotina</taxon>
        <taxon>Eurotiomycetes</taxon>
        <taxon>Chaetothyriomycetidae</taxon>
        <taxon>Chaetothyriales</taxon>
        <taxon>Herpotrichiellaceae</taxon>
        <taxon>Exophiala</taxon>
    </lineage>
</organism>